<dbReference type="PANTHER" id="PTHR43549">
    <property type="entry name" value="MULTIDRUG RESISTANCE PROTEIN YPNP-RELATED"/>
    <property type="match status" value="1"/>
</dbReference>
<dbReference type="Gene3D" id="3.40.50.300">
    <property type="entry name" value="P-loop containing nucleotide triphosphate hydrolases"/>
    <property type="match status" value="1"/>
</dbReference>
<evidence type="ECO:0000256" key="4">
    <source>
        <dbReference type="ARBA" id="ARBA00022692"/>
    </source>
</evidence>
<name>A0A437S5N3_9FIRM</name>
<evidence type="ECO:0000256" key="2">
    <source>
        <dbReference type="ARBA" id="ARBA00022448"/>
    </source>
</evidence>
<evidence type="ECO:0000256" key="3">
    <source>
        <dbReference type="ARBA" id="ARBA00022475"/>
    </source>
</evidence>
<dbReference type="PANTHER" id="PTHR43549:SF3">
    <property type="entry name" value="MULTIDRUG RESISTANCE PROTEIN YPNP-RELATED"/>
    <property type="match status" value="1"/>
</dbReference>
<feature type="transmembrane region" description="Helical" evidence="7">
    <location>
        <begin position="144"/>
        <end position="162"/>
    </location>
</feature>
<dbReference type="Pfam" id="PF13189">
    <property type="entry name" value="Cytidylate_kin2"/>
    <property type="match status" value="1"/>
</dbReference>
<sequence length="675" mass="74390">MKIIKAKISREKEISFLTGSIPKSLISFSIPFILSILVQNLYGAVDLLVVGNFATTSDVSAVTIGSQLMTLVTQLIIGFATGITVLVGQYYGAKDKKGISRTIGTSVILFSFIAIILMAIYLGFHKHLISLMKTPFEAIGETEEYLFVCALGIVFIAGYNVISSILTAMGDSKTPFIFVLIACLINVVLDILFVKKFHMGALGAAIATTIAQAGSFFFALIFLKRNGIGVSITREDFHFDKKEIINIVLIGGPVALQNMLVNASFLFITTIINQMGVVASAAVGVVEKLITFIFVPATAMGTAVGAASAQNIGANQLERAKKTMWWGILIALIPAIIFTLLCQFFGSSLAGIMTKDPEVIEMSADYLRSYVFDVLMVSFVFSMNGFFNSFGKSWFSLIHSLLTTFAVRIPLAYFISTIDGSTLFELGWASPLSTFVSLILCLIFLSKIKPQKSMYTADATTSEIRESPGNFVITIAREYGSGGRLIGESIAKKLGISFYNRNLIDLTAKRSGLAENYITHQEEYISSRFIWTSPTGGRNVGSPAFSNYYSNIDTMFNTQSQIIREIAEKEACVIVGRCADYVLRDHPNCINVFIYANLENRKKQLVQKYGVDIKKAEETALNTDRGRANYYRFYTGKKWGDREQYQLMIDSGMLGIEDTAELIVQSVRKLYPSIQ</sequence>
<keyword evidence="6 7" id="KW-0472">Membrane</keyword>
<evidence type="ECO:0000313" key="8">
    <source>
        <dbReference type="EMBL" id="RVU54304.1"/>
    </source>
</evidence>
<dbReference type="SUPFAM" id="SSF52540">
    <property type="entry name" value="P-loop containing nucleoside triphosphate hydrolases"/>
    <property type="match status" value="1"/>
</dbReference>
<dbReference type="AlphaFoldDB" id="A0A437S5N3"/>
<proteinExistence type="predicted"/>
<reference evidence="8 9" key="1">
    <citation type="submission" date="2018-11" db="EMBL/GenBank/DDBJ databases">
        <title>Genome sequencing and assembly of Anaerosphaera sp. nov., GS7-6-2.</title>
        <authorList>
            <person name="Rettenmaier R."/>
            <person name="Liebl W."/>
            <person name="Zverlov V."/>
        </authorList>
    </citation>
    <scope>NUCLEOTIDE SEQUENCE [LARGE SCALE GENOMIC DNA]</scope>
    <source>
        <strain evidence="8 9">GS7-6-2</strain>
    </source>
</reference>
<feature type="transmembrane region" description="Helical" evidence="7">
    <location>
        <begin position="394"/>
        <end position="415"/>
    </location>
</feature>
<dbReference type="GO" id="GO:0042910">
    <property type="term" value="F:xenobiotic transmembrane transporter activity"/>
    <property type="evidence" value="ECO:0007669"/>
    <property type="project" value="InterPro"/>
</dbReference>
<dbReference type="EMBL" id="RLIH01000012">
    <property type="protein sequence ID" value="RVU54304.1"/>
    <property type="molecule type" value="Genomic_DNA"/>
</dbReference>
<feature type="transmembrane region" description="Helical" evidence="7">
    <location>
        <begin position="71"/>
        <end position="91"/>
    </location>
</feature>
<evidence type="ECO:0000313" key="9">
    <source>
        <dbReference type="Proteomes" id="UP000288812"/>
    </source>
</evidence>
<keyword evidence="3" id="KW-1003">Cell membrane</keyword>
<feature type="transmembrane region" description="Helical" evidence="7">
    <location>
        <begin position="427"/>
        <end position="445"/>
    </location>
</feature>
<feature type="transmembrane region" description="Helical" evidence="7">
    <location>
        <begin position="324"/>
        <end position="346"/>
    </location>
</feature>
<feature type="transmembrane region" description="Helical" evidence="7">
    <location>
        <begin position="21"/>
        <end position="42"/>
    </location>
</feature>
<protein>
    <submittedName>
        <fullName evidence="8">MATE family efflux transporter</fullName>
    </submittedName>
</protein>
<dbReference type="GO" id="GO:0015297">
    <property type="term" value="F:antiporter activity"/>
    <property type="evidence" value="ECO:0007669"/>
    <property type="project" value="InterPro"/>
</dbReference>
<dbReference type="CDD" id="cd13138">
    <property type="entry name" value="MATE_yoeA_like"/>
    <property type="match status" value="1"/>
</dbReference>
<dbReference type="RefSeq" id="WP_127724982.1">
    <property type="nucleotide sequence ID" value="NZ_RLIH01000012.1"/>
</dbReference>
<keyword evidence="5 7" id="KW-1133">Transmembrane helix</keyword>
<evidence type="ECO:0000256" key="6">
    <source>
        <dbReference type="ARBA" id="ARBA00023136"/>
    </source>
</evidence>
<dbReference type="InterPro" id="IPR002528">
    <property type="entry name" value="MATE_fam"/>
</dbReference>
<feature type="transmembrane region" description="Helical" evidence="7">
    <location>
        <begin position="366"/>
        <end position="387"/>
    </location>
</feature>
<dbReference type="GO" id="GO:0005886">
    <property type="term" value="C:plasma membrane"/>
    <property type="evidence" value="ECO:0007669"/>
    <property type="project" value="UniProtKB-SubCell"/>
</dbReference>
<keyword evidence="2" id="KW-0813">Transport</keyword>
<dbReference type="NCBIfam" id="TIGR00797">
    <property type="entry name" value="matE"/>
    <property type="match status" value="1"/>
</dbReference>
<dbReference type="Proteomes" id="UP000288812">
    <property type="component" value="Unassembled WGS sequence"/>
</dbReference>
<organism evidence="8 9">
    <name type="scientific">Anaerosphaera multitolerans</name>
    <dbReference type="NCBI Taxonomy" id="2487351"/>
    <lineage>
        <taxon>Bacteria</taxon>
        <taxon>Bacillati</taxon>
        <taxon>Bacillota</taxon>
        <taxon>Tissierellia</taxon>
        <taxon>Tissierellales</taxon>
        <taxon>Peptoniphilaceae</taxon>
        <taxon>Anaerosphaera</taxon>
    </lineage>
</organism>
<dbReference type="OrthoDB" id="9776324at2"/>
<keyword evidence="9" id="KW-1185">Reference proteome</keyword>
<dbReference type="InterPro" id="IPR027417">
    <property type="entry name" value="P-loop_NTPase"/>
</dbReference>
<evidence type="ECO:0000256" key="1">
    <source>
        <dbReference type="ARBA" id="ARBA00004651"/>
    </source>
</evidence>
<gene>
    <name evidence="8" type="ORF">EF514_08370</name>
</gene>
<evidence type="ECO:0000256" key="7">
    <source>
        <dbReference type="SAM" id="Phobius"/>
    </source>
</evidence>
<dbReference type="InterPro" id="IPR052031">
    <property type="entry name" value="Membrane_Transporter-Flippase"/>
</dbReference>
<keyword evidence="4 7" id="KW-0812">Transmembrane</keyword>
<comment type="subcellular location">
    <subcellularLocation>
        <location evidence="1">Cell membrane</location>
        <topology evidence="1">Multi-pass membrane protein</topology>
    </subcellularLocation>
</comment>
<feature type="transmembrane region" description="Helical" evidence="7">
    <location>
        <begin position="174"/>
        <end position="194"/>
    </location>
</feature>
<evidence type="ECO:0000256" key="5">
    <source>
        <dbReference type="ARBA" id="ARBA00022989"/>
    </source>
</evidence>
<feature type="transmembrane region" description="Helical" evidence="7">
    <location>
        <begin position="103"/>
        <end position="124"/>
    </location>
</feature>
<feature type="transmembrane region" description="Helical" evidence="7">
    <location>
        <begin position="200"/>
        <end position="223"/>
    </location>
</feature>
<comment type="caution">
    <text evidence="8">The sequence shown here is derived from an EMBL/GenBank/DDBJ whole genome shotgun (WGS) entry which is preliminary data.</text>
</comment>
<feature type="transmembrane region" description="Helical" evidence="7">
    <location>
        <begin position="289"/>
        <end position="312"/>
    </location>
</feature>
<accession>A0A437S5N3</accession>
<dbReference type="Pfam" id="PF01554">
    <property type="entry name" value="MatE"/>
    <property type="match status" value="2"/>
</dbReference>